<dbReference type="Proteomes" id="UP000001732">
    <property type="component" value="Chromosome"/>
</dbReference>
<dbReference type="STRING" id="309798.COPRO5265_1221"/>
<protein>
    <submittedName>
        <fullName evidence="2">Transglycosylase SLT domain protein</fullName>
    </submittedName>
</protein>
<keyword evidence="3" id="KW-1185">Reference proteome</keyword>
<evidence type="ECO:0000259" key="1">
    <source>
        <dbReference type="Pfam" id="PF01464"/>
    </source>
</evidence>
<dbReference type="Gene3D" id="1.10.530.10">
    <property type="match status" value="1"/>
</dbReference>
<organism evidence="2 3">
    <name type="scientific">Coprothermobacter proteolyticus (strain ATCC 35245 / DSM 5265 / OCM 4 / BT)</name>
    <dbReference type="NCBI Taxonomy" id="309798"/>
    <lineage>
        <taxon>Bacteria</taxon>
        <taxon>Pseudomonadati</taxon>
        <taxon>Coprothermobacterota</taxon>
        <taxon>Coprothermobacteria</taxon>
        <taxon>Coprothermobacterales</taxon>
        <taxon>Coprothermobacteraceae</taxon>
        <taxon>Coprothermobacter</taxon>
    </lineage>
</organism>
<gene>
    <name evidence="2" type="ordered locus">COPRO5265_1221</name>
</gene>
<proteinExistence type="predicted"/>
<dbReference type="eggNOG" id="COG0741">
    <property type="taxonomic scope" value="Bacteria"/>
</dbReference>
<dbReference type="HOGENOM" id="CLU_1203160_0_0_9"/>
<dbReference type="KEGG" id="cpo:COPRO5265_1221"/>
<evidence type="ECO:0000313" key="3">
    <source>
        <dbReference type="Proteomes" id="UP000001732"/>
    </source>
</evidence>
<reference evidence="2 3" key="2">
    <citation type="journal article" date="2014" name="Genome Announc.">
        <title>Complete Genome Sequence of Coprothermobacter proteolyticus DSM 5265.</title>
        <authorList>
            <person name="Alexiev A."/>
            <person name="Coil D.A."/>
            <person name="Badger J.H."/>
            <person name="Enticknap J."/>
            <person name="Ward N."/>
            <person name="Robb F.T."/>
            <person name="Eisen J.A."/>
        </authorList>
    </citation>
    <scope>NUCLEOTIDE SEQUENCE [LARGE SCALE GENOMIC DNA]</scope>
    <source>
        <strain evidence="3">ATCC 35245 / DSM 5265 / OCM 4 / BT</strain>
    </source>
</reference>
<dbReference type="OrthoDB" id="9815002at2"/>
<feature type="domain" description="Transglycosylase SLT" evidence="1">
    <location>
        <begin position="94"/>
        <end position="197"/>
    </location>
</feature>
<dbReference type="EMBL" id="CP001145">
    <property type="protein sequence ID" value="ACI18237.1"/>
    <property type="molecule type" value="Genomic_DNA"/>
</dbReference>
<dbReference type="RefSeq" id="WP_012544887.1">
    <property type="nucleotide sequence ID" value="NC_011295.1"/>
</dbReference>
<evidence type="ECO:0000313" key="2">
    <source>
        <dbReference type="EMBL" id="ACI18237.1"/>
    </source>
</evidence>
<reference evidence="3" key="1">
    <citation type="submission" date="2008-08" db="EMBL/GenBank/DDBJ databases">
        <title>The complete genome sequence of Coprothermobacter proteolyticus strain ATCC 5245 / DSM 5265 / BT.</title>
        <authorList>
            <person name="Dodson R.J."/>
            <person name="Durkin A.S."/>
            <person name="Wu M."/>
            <person name="Eisen J."/>
            <person name="Sutton G."/>
        </authorList>
    </citation>
    <scope>NUCLEOTIDE SEQUENCE [LARGE SCALE GENOMIC DNA]</scope>
    <source>
        <strain evidence="3">ATCC 35245 / DSM 5265 / OCM 4 / BT</strain>
    </source>
</reference>
<accession>B5Y9T0</accession>
<dbReference type="InterPro" id="IPR023346">
    <property type="entry name" value="Lysozyme-like_dom_sf"/>
</dbReference>
<dbReference type="CAZy" id="GH23">
    <property type="family name" value="Glycoside Hydrolase Family 23"/>
</dbReference>
<dbReference type="SUPFAM" id="SSF53955">
    <property type="entry name" value="Lysozyme-like"/>
    <property type="match status" value="1"/>
</dbReference>
<sequence>MSLQMWSLLVLLTILILILWVVLPVTVSVDPVAAETIIMSKPAKYCEISLNAGVWTGEPSRSAPFLVEKMAIQAGASATVALALGNAYRDCNPNELPAEVFIGVIKTESNFNPKDVSYAGAKGIMQLLPSTFRIYLKAYPSLFSKGDIFDPYENACAGLLYLNDNYEAWVGHVKDRSKAIDLAVASYLTGVTKLKNSGYSGRIYDGNNYVSNYLNKVKTYARSAMQVTAR</sequence>
<name>B5Y9T0_COPPD</name>
<dbReference type="AlphaFoldDB" id="B5Y9T0"/>
<dbReference type="InterPro" id="IPR008258">
    <property type="entry name" value="Transglycosylase_SLT_dom_1"/>
</dbReference>
<dbReference type="Pfam" id="PF01464">
    <property type="entry name" value="SLT"/>
    <property type="match status" value="1"/>
</dbReference>